<accession>A0A225MAD8</accession>
<dbReference type="Pfam" id="PF13549">
    <property type="entry name" value="ATP-grasp_5"/>
    <property type="match status" value="1"/>
</dbReference>
<dbReference type="SMART" id="SM00881">
    <property type="entry name" value="CoA_binding"/>
    <property type="match status" value="1"/>
</dbReference>
<dbReference type="PANTHER" id="PTHR43334:SF1">
    <property type="entry name" value="3-HYDROXYPROPIONATE--COA LIGASE [ADP-FORMING]"/>
    <property type="match status" value="1"/>
</dbReference>
<dbReference type="InterPro" id="IPR051538">
    <property type="entry name" value="Acyl-CoA_Synth/Transferase"/>
</dbReference>
<dbReference type="InterPro" id="IPR036291">
    <property type="entry name" value="NAD(P)-bd_dom_sf"/>
</dbReference>
<protein>
    <submittedName>
        <fullName evidence="6">Acyl-CoA synthetase</fullName>
    </submittedName>
</protein>
<evidence type="ECO:0000259" key="5">
    <source>
        <dbReference type="SMART" id="SM00881"/>
    </source>
</evidence>
<dbReference type="PANTHER" id="PTHR43334">
    <property type="entry name" value="ACETATE--COA LIGASE [ADP-FORMING]"/>
    <property type="match status" value="1"/>
</dbReference>
<evidence type="ECO:0000256" key="1">
    <source>
        <dbReference type="ARBA" id="ARBA00022598"/>
    </source>
</evidence>
<dbReference type="SUPFAM" id="SSF56059">
    <property type="entry name" value="Glutathione synthetase ATP-binding domain-like"/>
    <property type="match status" value="1"/>
</dbReference>
<dbReference type="EMBL" id="NJIH01000008">
    <property type="protein sequence ID" value="OWT58136.1"/>
    <property type="molecule type" value="Genomic_DNA"/>
</dbReference>
<dbReference type="InterPro" id="IPR003781">
    <property type="entry name" value="CoA-bd"/>
</dbReference>
<keyword evidence="2" id="KW-0547">Nucleotide-binding</keyword>
<dbReference type="SUPFAM" id="SSF52210">
    <property type="entry name" value="Succinyl-CoA synthetase domains"/>
    <property type="match status" value="2"/>
</dbReference>
<feature type="domain" description="CoA-binding" evidence="5">
    <location>
        <begin position="99"/>
        <end position="194"/>
    </location>
</feature>
<dbReference type="SUPFAM" id="SSF51735">
    <property type="entry name" value="NAD(P)-binding Rossmann-fold domains"/>
    <property type="match status" value="1"/>
</dbReference>
<proteinExistence type="predicted"/>
<organism evidence="6 7">
    <name type="scientific">Candidimonas nitroreducens</name>
    <dbReference type="NCBI Taxonomy" id="683354"/>
    <lineage>
        <taxon>Bacteria</taxon>
        <taxon>Pseudomonadati</taxon>
        <taxon>Pseudomonadota</taxon>
        <taxon>Betaproteobacteria</taxon>
        <taxon>Burkholderiales</taxon>
        <taxon>Alcaligenaceae</taxon>
        <taxon>Candidimonas</taxon>
    </lineage>
</organism>
<dbReference type="Gene3D" id="3.40.50.720">
    <property type="entry name" value="NAD(P)-binding Rossmann-like Domain"/>
    <property type="match status" value="1"/>
</dbReference>
<dbReference type="Pfam" id="PF13607">
    <property type="entry name" value="Succ_CoA_lig"/>
    <property type="match status" value="1"/>
</dbReference>
<dbReference type="Pfam" id="PF13380">
    <property type="entry name" value="CoA_binding_2"/>
    <property type="match status" value="1"/>
</dbReference>
<feature type="compositionally biased region" description="Basic residues" evidence="4">
    <location>
        <begin position="1"/>
        <end position="21"/>
    </location>
</feature>
<evidence type="ECO:0000313" key="7">
    <source>
        <dbReference type="Proteomes" id="UP000214603"/>
    </source>
</evidence>
<keyword evidence="7" id="KW-1185">Reference proteome</keyword>
<sequence length="786" mass="82856">MQSIRLRGRQRGHAGHGRHGIHAGDPGGVLRAPQPRLDDRRRLRRDDEKSPGRVHFRAPLPAAAATPGCRRGVVLNRENTVYEHSGNSLDNDRALAQAFLRPRGVALIGASGDPKKITSRPQRFLRAAGYAGRVVPVNPGRDEVLGEQAYRRLVDAPGEIDHAFIMVAAPEVPDAIRQCAEKGVRVATIFSAGFAELGDAGMVLQQEVLGIARDHGVRILGPNCLGLVNVQGHIPLTANAVVEQETLVPGFLSVVSQSGSMLGTLLSRAQSRGLGFSKLVSVGNECDLAVGDIANMLVDDPDTGVILLFLETFRDADRLARAARRAHDAGKPIIAYKLGRSTVGRTIANSHTGAIVGADDVANAYFRDHGIIRVETMEGLIEAPQLVLGHRPPRTRRVGVISGTGGVAAMVVDRLGVLGTEVAGPPQDMRERLSARGIEISSAPLTDIPMGGSEGGRYSAILSELLASDHCDAVVSVIGSSARTNPQVIVDRVLNAAPRDRKPLAVFLGPKAEPGLAMLQQNGVAGFNTPESCADAVHAYLEWRAPAIHPSQSLPAAAAALAAELGAGSKHEQQAARLFSAAGVPMAPNCVLRDAAQRPPFDGPYAVKLLSGDIPHKTDAGMVRLGVRDEDVREVVGDMLERAARDFPAARVEGVLVQPMVSGLAEVIVGYRRDPEVGPVVMLAMGGVTAELTKSRSVRIAPVSVGDAMGMIDEIPELAVLRGYRNLPAGDCEALARAIAAMSSLAEITAPVVEDAEANPLIVKEKGNGVLAVDSLVTLALPPAKQ</sequence>
<gene>
    <name evidence="6" type="ORF">CEY11_14045</name>
</gene>
<evidence type="ECO:0000256" key="3">
    <source>
        <dbReference type="ARBA" id="ARBA00022840"/>
    </source>
</evidence>
<dbReference type="Proteomes" id="UP000214603">
    <property type="component" value="Unassembled WGS sequence"/>
</dbReference>
<dbReference type="AlphaFoldDB" id="A0A225MAD8"/>
<keyword evidence="3" id="KW-0067">ATP-binding</keyword>
<dbReference type="Gene3D" id="3.40.50.261">
    <property type="entry name" value="Succinyl-CoA synthetase domains"/>
    <property type="match status" value="2"/>
</dbReference>
<evidence type="ECO:0000313" key="6">
    <source>
        <dbReference type="EMBL" id="OWT58136.1"/>
    </source>
</evidence>
<feature type="compositionally biased region" description="Basic and acidic residues" evidence="4">
    <location>
        <begin position="36"/>
        <end position="51"/>
    </location>
</feature>
<dbReference type="Gene3D" id="3.30.1490.20">
    <property type="entry name" value="ATP-grasp fold, A domain"/>
    <property type="match status" value="1"/>
</dbReference>
<dbReference type="GO" id="GO:0005524">
    <property type="term" value="F:ATP binding"/>
    <property type="evidence" value="ECO:0007669"/>
    <property type="project" value="UniProtKB-KW"/>
</dbReference>
<reference evidence="7" key="1">
    <citation type="submission" date="2017-06" db="EMBL/GenBank/DDBJ databases">
        <title>Herbaspirillum phytohormonus sp. nov., isolated from the root nodule of Robinia pseudoacacia in lead-zinc mine.</title>
        <authorList>
            <person name="Fan M."/>
            <person name="Lin Y."/>
        </authorList>
    </citation>
    <scope>NUCLEOTIDE SEQUENCE [LARGE SCALE GENOMIC DNA]</scope>
    <source>
        <strain evidence="7">SC-089</strain>
    </source>
</reference>
<dbReference type="InterPro" id="IPR032875">
    <property type="entry name" value="Succ_CoA_lig_flav_dom"/>
</dbReference>
<dbReference type="InterPro" id="IPR013815">
    <property type="entry name" value="ATP_grasp_subdomain_1"/>
</dbReference>
<dbReference type="Gene3D" id="3.30.470.20">
    <property type="entry name" value="ATP-grasp fold, B domain"/>
    <property type="match status" value="1"/>
</dbReference>
<comment type="caution">
    <text evidence="6">The sequence shown here is derived from an EMBL/GenBank/DDBJ whole genome shotgun (WGS) entry which is preliminary data.</text>
</comment>
<evidence type="ECO:0000256" key="2">
    <source>
        <dbReference type="ARBA" id="ARBA00022741"/>
    </source>
</evidence>
<feature type="region of interest" description="Disordered" evidence="4">
    <location>
        <begin position="1"/>
        <end position="59"/>
    </location>
</feature>
<name>A0A225MAD8_9BURK</name>
<dbReference type="GO" id="GO:0016874">
    <property type="term" value="F:ligase activity"/>
    <property type="evidence" value="ECO:0007669"/>
    <property type="project" value="UniProtKB-KW"/>
</dbReference>
<dbReference type="InterPro" id="IPR016102">
    <property type="entry name" value="Succinyl-CoA_synth-like"/>
</dbReference>
<keyword evidence="1" id="KW-0436">Ligase</keyword>
<evidence type="ECO:0000256" key="4">
    <source>
        <dbReference type="SAM" id="MobiDB-lite"/>
    </source>
</evidence>